<keyword evidence="2" id="KW-1185">Reference proteome</keyword>
<sequence>MGGAVAGTRRAVIALLLCAYTVVVVRGHRFGPCTVARAWRLLGGL</sequence>
<gene>
    <name evidence="1" type="ORF">NO263_09240</name>
</gene>
<reference evidence="1 2" key="1">
    <citation type="submission" date="2022-07" db="EMBL/GenBank/DDBJ databases">
        <title>Genome stability of Gluconacetobacter entanii AV429.</title>
        <authorList>
            <person name="Trcek J."/>
            <person name="Cepec E."/>
        </authorList>
    </citation>
    <scope>NUCLEOTIDE SEQUENCE [LARGE SCALE GENOMIC DNA]</scope>
    <source>
        <strain evidence="1 2">AV429_2022</strain>
    </source>
</reference>
<dbReference type="EMBL" id="JANGSQ010000102">
    <property type="protein sequence ID" value="MCW4590765.1"/>
    <property type="molecule type" value="Genomic_DNA"/>
</dbReference>
<organism evidence="1 2">
    <name type="scientific">Gluconacetobacter entanii</name>
    <dbReference type="NCBI Taxonomy" id="108528"/>
    <lineage>
        <taxon>Bacteria</taxon>
        <taxon>Pseudomonadati</taxon>
        <taxon>Pseudomonadota</taxon>
        <taxon>Alphaproteobacteria</taxon>
        <taxon>Acetobacterales</taxon>
        <taxon>Acetobacteraceae</taxon>
        <taxon>Gluconacetobacter</taxon>
    </lineage>
</organism>
<dbReference type="RefSeq" id="WP_171790636.1">
    <property type="nucleotide sequence ID" value="NZ_JABJWD010000047.1"/>
</dbReference>
<evidence type="ECO:0000313" key="1">
    <source>
        <dbReference type="EMBL" id="MCW4590765.1"/>
    </source>
</evidence>
<dbReference type="Proteomes" id="UP001526337">
    <property type="component" value="Unassembled WGS sequence"/>
</dbReference>
<name>A0ABT3K5T1_9PROT</name>
<protein>
    <submittedName>
        <fullName evidence="1">Uncharacterized protein</fullName>
    </submittedName>
</protein>
<accession>A0ABT3K5T1</accession>
<evidence type="ECO:0000313" key="2">
    <source>
        <dbReference type="Proteomes" id="UP001526337"/>
    </source>
</evidence>
<comment type="caution">
    <text evidence="1">The sequence shown here is derived from an EMBL/GenBank/DDBJ whole genome shotgun (WGS) entry which is preliminary data.</text>
</comment>
<proteinExistence type="predicted"/>